<dbReference type="InterPro" id="IPR037138">
    <property type="entry name" value="His_deacetylse_dom_sf"/>
</dbReference>
<feature type="domain" description="Histone deacetylase" evidence="2">
    <location>
        <begin position="158"/>
        <end position="218"/>
    </location>
</feature>
<evidence type="ECO:0000313" key="3">
    <source>
        <dbReference type="EMBL" id="KAJ8301755.1"/>
    </source>
</evidence>
<dbReference type="Gene3D" id="3.40.800.20">
    <property type="entry name" value="Histone deacetylase domain"/>
    <property type="match status" value="1"/>
</dbReference>
<gene>
    <name evidence="3" type="ORF">KUTeg_020742</name>
</gene>
<sequence>MTKHQTFIEKKVSPLWTTPPPSTVSPSPSLVFSVSRRRRDKKAKDNLQTTKQSNLKSWVFKFIMTNVVYKEITLTQSSIHYLEYFKMQDSKLPDVYQNAGLSLGCTLDLVQHIIQGKAKNGMAIIRRLKNVGISKGSVNECKADLIKHLKVDIDEKKEKPPGHHAMYNEFCGYCFLNNVAIAAKQAVDHYGLKRVLVIDWDVHHGQGTQYFFYNDPRIPLMARILAGCTPGKPWQLAFTISPTL</sequence>
<organism evidence="3 4">
    <name type="scientific">Tegillarca granosa</name>
    <name type="common">Malaysian cockle</name>
    <name type="synonym">Anadara granosa</name>
    <dbReference type="NCBI Taxonomy" id="220873"/>
    <lineage>
        <taxon>Eukaryota</taxon>
        <taxon>Metazoa</taxon>
        <taxon>Spiralia</taxon>
        <taxon>Lophotrochozoa</taxon>
        <taxon>Mollusca</taxon>
        <taxon>Bivalvia</taxon>
        <taxon>Autobranchia</taxon>
        <taxon>Pteriomorphia</taxon>
        <taxon>Arcoida</taxon>
        <taxon>Arcoidea</taxon>
        <taxon>Arcidae</taxon>
        <taxon>Tegillarca</taxon>
    </lineage>
</organism>
<dbReference type="SUPFAM" id="SSF52768">
    <property type="entry name" value="Arginase/deacetylase"/>
    <property type="match status" value="1"/>
</dbReference>
<protein>
    <recommendedName>
        <fullName evidence="2">Histone deacetylase domain-containing protein</fullName>
    </recommendedName>
</protein>
<comment type="caution">
    <text evidence="3">The sequence shown here is derived from an EMBL/GenBank/DDBJ whole genome shotgun (WGS) entry which is preliminary data.</text>
</comment>
<dbReference type="PANTHER" id="PTHR10625:SF38">
    <property type="entry name" value="HISTONE DEACETYLASE 6, ISOFORM G"/>
    <property type="match status" value="1"/>
</dbReference>
<dbReference type="InterPro" id="IPR000286">
    <property type="entry name" value="HDACs"/>
</dbReference>
<dbReference type="EMBL" id="JARBDR010000918">
    <property type="protein sequence ID" value="KAJ8301755.1"/>
    <property type="molecule type" value="Genomic_DNA"/>
</dbReference>
<keyword evidence="4" id="KW-1185">Reference proteome</keyword>
<evidence type="ECO:0000256" key="1">
    <source>
        <dbReference type="SAM" id="MobiDB-lite"/>
    </source>
</evidence>
<proteinExistence type="predicted"/>
<dbReference type="PANTHER" id="PTHR10625">
    <property type="entry name" value="HISTONE DEACETYLASE HDAC1-RELATED"/>
    <property type="match status" value="1"/>
</dbReference>
<name>A0ABQ9EEA2_TEGGR</name>
<dbReference type="PRINTS" id="PR01270">
    <property type="entry name" value="HDASUPER"/>
</dbReference>
<dbReference type="InterPro" id="IPR023801">
    <property type="entry name" value="His_deacetylse_dom"/>
</dbReference>
<dbReference type="Proteomes" id="UP001217089">
    <property type="component" value="Unassembled WGS sequence"/>
</dbReference>
<accession>A0ABQ9EEA2</accession>
<feature type="region of interest" description="Disordered" evidence="1">
    <location>
        <begin position="18"/>
        <end position="48"/>
    </location>
</feature>
<reference evidence="3 4" key="1">
    <citation type="submission" date="2022-12" db="EMBL/GenBank/DDBJ databases">
        <title>Chromosome-level genome of Tegillarca granosa.</title>
        <authorList>
            <person name="Kim J."/>
        </authorList>
    </citation>
    <scope>NUCLEOTIDE SEQUENCE [LARGE SCALE GENOMIC DNA]</scope>
    <source>
        <strain evidence="3">Teg-2019</strain>
        <tissue evidence="3">Adductor muscle</tissue>
    </source>
</reference>
<evidence type="ECO:0000259" key="2">
    <source>
        <dbReference type="Pfam" id="PF00850"/>
    </source>
</evidence>
<feature type="compositionally biased region" description="Low complexity" evidence="1">
    <location>
        <begin position="24"/>
        <end position="34"/>
    </location>
</feature>
<evidence type="ECO:0000313" key="4">
    <source>
        <dbReference type="Proteomes" id="UP001217089"/>
    </source>
</evidence>
<dbReference type="InterPro" id="IPR023696">
    <property type="entry name" value="Ureohydrolase_dom_sf"/>
</dbReference>
<dbReference type="Pfam" id="PF00850">
    <property type="entry name" value="Hist_deacetyl"/>
    <property type="match status" value="1"/>
</dbReference>